<comment type="similarity">
    <text evidence="2 11">Belongs to the G-protein coupled receptor T2R family.</text>
</comment>
<evidence type="ECO:0000256" key="13">
    <source>
        <dbReference type="SAM" id="Phobius"/>
    </source>
</evidence>
<evidence type="ECO:0000256" key="2">
    <source>
        <dbReference type="ARBA" id="ARBA00007376"/>
    </source>
</evidence>
<keyword evidence="4 12" id="KW-0716">Sensory transduction</keyword>
<evidence type="ECO:0000256" key="9">
    <source>
        <dbReference type="ARBA" id="ARBA00023170"/>
    </source>
</evidence>
<evidence type="ECO:0000256" key="3">
    <source>
        <dbReference type="ARBA" id="ARBA00022480"/>
    </source>
</evidence>
<evidence type="ECO:0000256" key="12">
    <source>
        <dbReference type="RuleBase" id="RU004424"/>
    </source>
</evidence>
<reference evidence="14" key="1">
    <citation type="thesis" date="2020" institute="ProQuest LLC" country="789 East Eisenhower Parkway, Ann Arbor, MI, USA">
        <title>Comparative Genomics and Chromosome Evolution.</title>
        <authorList>
            <person name="Mudd A.B."/>
        </authorList>
    </citation>
    <scope>NUCLEOTIDE SEQUENCE</scope>
    <source>
        <strain evidence="14">HN-11 Male</strain>
        <tissue evidence="14">Kidney and liver</tissue>
    </source>
</reference>
<evidence type="ECO:0000256" key="5">
    <source>
        <dbReference type="ARBA" id="ARBA00022692"/>
    </source>
</evidence>
<accession>A0A8J6E8V5</accession>
<keyword evidence="8 12" id="KW-0472">Membrane</keyword>
<keyword evidence="6 13" id="KW-1133">Transmembrane helix</keyword>
<evidence type="ECO:0000256" key="6">
    <source>
        <dbReference type="ARBA" id="ARBA00022989"/>
    </source>
</evidence>
<dbReference type="Proteomes" id="UP000770717">
    <property type="component" value="Unassembled WGS sequence"/>
</dbReference>
<evidence type="ECO:0000313" key="14">
    <source>
        <dbReference type="EMBL" id="KAG9464277.1"/>
    </source>
</evidence>
<keyword evidence="5 12" id="KW-0812">Transmembrane</keyword>
<dbReference type="AlphaFoldDB" id="A0A8J6E8V5"/>
<comment type="subcellular location">
    <subcellularLocation>
        <location evidence="1 12">Membrane</location>
        <topology evidence="1 12">Multi-pass membrane protein</topology>
    </subcellularLocation>
</comment>
<evidence type="ECO:0000256" key="4">
    <source>
        <dbReference type="ARBA" id="ARBA00022606"/>
    </source>
</evidence>
<feature type="transmembrane region" description="Helical" evidence="13">
    <location>
        <begin position="66"/>
        <end position="92"/>
    </location>
</feature>
<evidence type="ECO:0000256" key="7">
    <source>
        <dbReference type="ARBA" id="ARBA00023040"/>
    </source>
</evidence>
<evidence type="ECO:0000256" key="10">
    <source>
        <dbReference type="ARBA" id="ARBA00023224"/>
    </source>
</evidence>
<dbReference type="PANTHER" id="PTHR11394">
    <property type="entry name" value="TASTE RECEPTOR TYPE 2"/>
    <property type="match status" value="1"/>
</dbReference>
<keyword evidence="3 12" id="KW-0919">Taste</keyword>
<dbReference type="EMBL" id="WNTK01004753">
    <property type="protein sequence ID" value="KAG9464277.1"/>
    <property type="molecule type" value="Genomic_DNA"/>
</dbReference>
<dbReference type="InterPro" id="IPR007960">
    <property type="entry name" value="TAS2R"/>
</dbReference>
<sequence>MLGLLVHLFIVAVNVTDWMKGRPITIIDQILLYLGLSRTVYQCVGLIDVLSAVTSASNLSALIGNVFFSVFKVSVTLCSVWLSTVLAVVFCLKISNFHNVLFLRVKTFILHKVMHIIIFLALYSLSYSLLGAWRQYIKSNYRSFDSMKNISHNNPGSVATKVYFIMGDALPFLFNCVSTITVLVSLCLHLARMKSARNLTIHLDIYYIAIKAIISCFLSFSLQVITHVLIVNFALLIDSLFFYVILYFFPALHSAYLISITIKLRNQFFRIFNCRTKCVPSRRTKIQIRTITE</sequence>
<organism evidence="14 15">
    <name type="scientific">Eleutherodactylus coqui</name>
    <name type="common">Puerto Rican coqui</name>
    <dbReference type="NCBI Taxonomy" id="57060"/>
    <lineage>
        <taxon>Eukaryota</taxon>
        <taxon>Metazoa</taxon>
        <taxon>Chordata</taxon>
        <taxon>Craniata</taxon>
        <taxon>Vertebrata</taxon>
        <taxon>Euteleostomi</taxon>
        <taxon>Amphibia</taxon>
        <taxon>Batrachia</taxon>
        <taxon>Anura</taxon>
        <taxon>Neobatrachia</taxon>
        <taxon>Hyloidea</taxon>
        <taxon>Eleutherodactylidae</taxon>
        <taxon>Eleutherodactylinae</taxon>
        <taxon>Eleutherodactylus</taxon>
        <taxon>Eleutherodactylus</taxon>
    </lineage>
</organism>
<keyword evidence="10 12" id="KW-0807">Transducer</keyword>
<dbReference type="PANTHER" id="PTHR11394:SF160">
    <property type="entry name" value="TASTE RECEPTOR TYPE 2"/>
    <property type="match status" value="1"/>
</dbReference>
<protein>
    <recommendedName>
        <fullName evidence="12">Taste receptor type 2</fullName>
    </recommendedName>
</protein>
<dbReference type="Pfam" id="PF05296">
    <property type="entry name" value="TAS2R"/>
    <property type="match status" value="1"/>
</dbReference>
<dbReference type="GO" id="GO:0004930">
    <property type="term" value="F:G protein-coupled receptor activity"/>
    <property type="evidence" value="ECO:0007669"/>
    <property type="project" value="UniProtKB-KW"/>
</dbReference>
<comment type="caution">
    <text evidence="14">The sequence shown here is derived from an EMBL/GenBank/DDBJ whole genome shotgun (WGS) entry which is preliminary data.</text>
</comment>
<feature type="transmembrane region" description="Helical" evidence="13">
    <location>
        <begin position="113"/>
        <end position="133"/>
    </location>
</feature>
<feature type="transmembrane region" description="Helical" evidence="13">
    <location>
        <begin position="240"/>
        <end position="262"/>
    </location>
</feature>
<evidence type="ECO:0000256" key="1">
    <source>
        <dbReference type="ARBA" id="ARBA00004141"/>
    </source>
</evidence>
<evidence type="ECO:0000313" key="15">
    <source>
        <dbReference type="Proteomes" id="UP000770717"/>
    </source>
</evidence>
<evidence type="ECO:0000256" key="11">
    <source>
        <dbReference type="RuleBase" id="RU004423"/>
    </source>
</evidence>
<dbReference type="OrthoDB" id="8876749at2759"/>
<proteinExistence type="inferred from homology"/>
<keyword evidence="9 12" id="KW-0675">Receptor</keyword>
<feature type="transmembrane region" description="Helical" evidence="13">
    <location>
        <begin position="172"/>
        <end position="191"/>
    </location>
</feature>
<dbReference type="GO" id="GO:0016020">
    <property type="term" value="C:membrane"/>
    <property type="evidence" value="ECO:0007669"/>
    <property type="project" value="UniProtKB-SubCell"/>
</dbReference>
<keyword evidence="15" id="KW-1185">Reference proteome</keyword>
<evidence type="ECO:0000256" key="8">
    <source>
        <dbReference type="ARBA" id="ARBA00023136"/>
    </source>
</evidence>
<gene>
    <name evidence="14" type="ORF">GDO78_020209</name>
</gene>
<dbReference type="GO" id="GO:0033038">
    <property type="term" value="F:bitter taste receptor activity"/>
    <property type="evidence" value="ECO:0007669"/>
    <property type="project" value="InterPro"/>
</dbReference>
<feature type="transmembrane region" description="Helical" evidence="13">
    <location>
        <begin position="212"/>
        <end position="234"/>
    </location>
</feature>
<name>A0A8J6E8V5_ELECQ</name>
<keyword evidence="7 12" id="KW-0297">G-protein coupled receptor</keyword>